<evidence type="ECO:0000313" key="2">
    <source>
        <dbReference type="EMBL" id="KAB0792807.1"/>
    </source>
</evidence>
<organism evidence="2 3">
    <name type="scientific">Photinus pyralis</name>
    <name type="common">Common eastern firefly</name>
    <name type="synonym">Lampyris pyralis</name>
    <dbReference type="NCBI Taxonomy" id="7054"/>
    <lineage>
        <taxon>Eukaryota</taxon>
        <taxon>Metazoa</taxon>
        <taxon>Ecdysozoa</taxon>
        <taxon>Arthropoda</taxon>
        <taxon>Hexapoda</taxon>
        <taxon>Insecta</taxon>
        <taxon>Pterygota</taxon>
        <taxon>Neoptera</taxon>
        <taxon>Endopterygota</taxon>
        <taxon>Coleoptera</taxon>
        <taxon>Polyphaga</taxon>
        <taxon>Elateriformia</taxon>
        <taxon>Elateroidea</taxon>
        <taxon>Lampyridae</taxon>
        <taxon>Lampyrinae</taxon>
        <taxon>Photinus</taxon>
    </lineage>
</organism>
<dbReference type="EMBL" id="VVIM01000010">
    <property type="protein sequence ID" value="KAB0792807.1"/>
    <property type="molecule type" value="Genomic_DNA"/>
</dbReference>
<evidence type="ECO:0000256" key="1">
    <source>
        <dbReference type="SAM" id="SignalP"/>
    </source>
</evidence>
<protein>
    <submittedName>
        <fullName evidence="2">Uncharacterized protein</fullName>
    </submittedName>
</protein>
<proteinExistence type="predicted"/>
<dbReference type="InParanoid" id="A0A5N4A657"/>
<accession>A0A5N4A657</accession>
<comment type="caution">
    <text evidence="2">The sequence shown here is derived from an EMBL/GenBank/DDBJ whole genome shotgun (WGS) entry which is preliminary data.</text>
</comment>
<name>A0A5N4A657_PHOPY</name>
<feature type="chain" id="PRO_5024328362" evidence="1">
    <location>
        <begin position="18"/>
        <end position="201"/>
    </location>
</feature>
<feature type="signal peptide" evidence="1">
    <location>
        <begin position="1"/>
        <end position="17"/>
    </location>
</feature>
<dbReference type="Proteomes" id="UP000327044">
    <property type="component" value="Unassembled WGS sequence"/>
</dbReference>
<keyword evidence="1" id="KW-0732">Signal</keyword>
<keyword evidence="3" id="KW-1185">Reference proteome</keyword>
<evidence type="ECO:0000313" key="3">
    <source>
        <dbReference type="Proteomes" id="UP000327044"/>
    </source>
</evidence>
<reference evidence="2 3" key="1">
    <citation type="journal article" date="2018" name="Elife">
        <title>Firefly genomes illuminate parallel origins of bioluminescence in beetles.</title>
        <authorList>
            <person name="Fallon T.R."/>
            <person name="Lower S.E."/>
            <person name="Chang C.H."/>
            <person name="Bessho-Uehara M."/>
            <person name="Martin G.J."/>
            <person name="Bewick A.J."/>
            <person name="Behringer M."/>
            <person name="Debat H.J."/>
            <person name="Wong I."/>
            <person name="Day J.C."/>
            <person name="Suvorov A."/>
            <person name="Silva C.J."/>
            <person name="Stanger-Hall K.F."/>
            <person name="Hall D.W."/>
            <person name="Schmitz R.J."/>
            <person name="Nelson D.R."/>
            <person name="Lewis S.M."/>
            <person name="Shigenobu S."/>
            <person name="Bybee S.M."/>
            <person name="Larracuente A.M."/>
            <person name="Oba Y."/>
            <person name="Weng J.K."/>
        </authorList>
    </citation>
    <scope>NUCLEOTIDE SEQUENCE [LARGE SCALE GENOMIC DNA]</scope>
    <source>
        <strain evidence="2">1611_PpyrPB1</strain>
        <tissue evidence="2">Whole body</tissue>
    </source>
</reference>
<dbReference type="AlphaFoldDB" id="A0A5N4A657"/>
<gene>
    <name evidence="2" type="ORF">PPYR_14766</name>
</gene>
<sequence>MSLKVIFFAAFVSIASAWNVESIPSALRLSVSQPAPAVSLVSPAVTKTEYTPGSYSSSYRSDIITPRLKYTETPGVRITVPQPSIAIAPAVTRLEHVLPAVERIEKIVPVARVEPLIAARFEHLAPTLERVEKIALPAPLFTEKIARVEHLAPLTRIEHLSTPVIAKTFAGPLLRSDLGLVAPSAFTYGVGRLDLGQKIHF</sequence>